<feature type="signal peptide" evidence="1">
    <location>
        <begin position="1"/>
        <end position="17"/>
    </location>
</feature>
<evidence type="ECO:0000313" key="2">
    <source>
        <dbReference type="EMBL" id="CCD72633.1"/>
    </source>
</evidence>
<gene>
    <name evidence="2" type="ORF">CELE_K10C2.14</name>
    <name evidence="2 4" type="ORF">K10C2.14</name>
</gene>
<evidence type="ECO:0000256" key="1">
    <source>
        <dbReference type="SAM" id="SignalP"/>
    </source>
</evidence>
<reference evidence="2 3" key="1">
    <citation type="journal article" date="1998" name="Science">
        <title>Genome sequence of the nematode C. elegans: a platform for investigating biology.</title>
        <authorList>
            <consortium name="The C. elegans sequencing consortium"/>
            <person name="Sulson J.E."/>
            <person name="Waterston R."/>
        </authorList>
    </citation>
    <scope>NUCLEOTIDE SEQUENCE [LARGE SCALE GENOMIC DNA]</scope>
    <source>
        <strain evidence="2 3">Bristol N2</strain>
    </source>
</reference>
<protein>
    <submittedName>
        <fullName evidence="2">DUF19 domain-containing protein</fullName>
    </submittedName>
</protein>
<name>E9P845_CAEEL</name>
<dbReference type="KEGG" id="cel:CELE_K10C2.14"/>
<proteinExistence type="predicted"/>
<evidence type="ECO:0000313" key="3">
    <source>
        <dbReference type="Proteomes" id="UP000001940"/>
    </source>
</evidence>
<dbReference type="PaxDb" id="6239-K10C2.14"/>
<keyword evidence="1" id="KW-0732">Signal</keyword>
<dbReference type="Proteomes" id="UP000001940">
    <property type="component" value="Chromosome X"/>
</dbReference>
<sequence length="118" mass="13799">MLHSILAIFVLPVAVNAGLFDYGLTIMEMNLNSTYKCDNAQLQSKMEACVAPARQFYQKRIFALNGRLRISDYLTMYYSIKYCMEQHYFEMECFSKMIDECSRHSKHGYVVDEPFYTG</sequence>
<dbReference type="GeneID" id="13221059"/>
<dbReference type="WormBase" id="K10C2.14">
    <property type="protein sequence ID" value="CE45815"/>
    <property type="gene ID" value="WBGene00206388"/>
</dbReference>
<dbReference type="RefSeq" id="NP_001257043.1">
    <property type="nucleotide sequence ID" value="NM_001270114.1"/>
</dbReference>
<dbReference type="AlphaFoldDB" id="E9P845"/>
<dbReference type="Bgee" id="WBGene00206388">
    <property type="expression patterns" value="Expressed in adult organism and 1 other cell type or tissue"/>
</dbReference>
<evidence type="ECO:0000313" key="4">
    <source>
        <dbReference type="WormBase" id="K10C2.14"/>
    </source>
</evidence>
<keyword evidence="3" id="KW-1185">Reference proteome</keyword>
<feature type="chain" id="PRO_5003244934" evidence="1">
    <location>
        <begin position="18"/>
        <end position="118"/>
    </location>
</feature>
<dbReference type="HOGENOM" id="CLU_2075275_0_0_1"/>
<dbReference type="AGR" id="WB:WBGene00206388"/>
<accession>E9P845</accession>
<organism evidence="2 3">
    <name type="scientific">Caenorhabditis elegans</name>
    <dbReference type="NCBI Taxonomy" id="6239"/>
    <lineage>
        <taxon>Eukaryota</taxon>
        <taxon>Metazoa</taxon>
        <taxon>Ecdysozoa</taxon>
        <taxon>Nematoda</taxon>
        <taxon>Chromadorea</taxon>
        <taxon>Rhabditida</taxon>
        <taxon>Rhabditina</taxon>
        <taxon>Rhabditomorpha</taxon>
        <taxon>Rhabditoidea</taxon>
        <taxon>Rhabditidae</taxon>
        <taxon>Peloderinae</taxon>
        <taxon>Caenorhabditis</taxon>
    </lineage>
</organism>
<dbReference type="CTD" id="13221059"/>
<dbReference type="InParanoid" id="E9P845"/>
<dbReference type="EMBL" id="BX284606">
    <property type="protein sequence ID" value="CCD72633.1"/>
    <property type="molecule type" value="Genomic_DNA"/>
</dbReference>